<dbReference type="Proteomes" id="UP001163321">
    <property type="component" value="Chromosome 4"/>
</dbReference>
<dbReference type="EMBL" id="CM047583">
    <property type="protein sequence ID" value="KAI9912683.1"/>
    <property type="molecule type" value="Genomic_DNA"/>
</dbReference>
<sequence>MRGLLLITKEPVEMNDTVMMVLETALQENYSKICSKILQRFGLPQQTEYQHLMQQMTTRFEKYIAHFTHT</sequence>
<protein>
    <submittedName>
        <fullName evidence="1">Uncharacterized protein</fullName>
    </submittedName>
</protein>
<keyword evidence="2" id="KW-1185">Reference proteome</keyword>
<reference evidence="1 2" key="1">
    <citation type="journal article" date="2022" name="bioRxiv">
        <title>The genome of the oomycete Peronosclerospora sorghi, a cosmopolitan pathogen of maize and sorghum, is inflated with dispersed pseudogenes.</title>
        <authorList>
            <person name="Fletcher K."/>
            <person name="Martin F."/>
            <person name="Isakeit T."/>
            <person name="Cavanaugh K."/>
            <person name="Magill C."/>
            <person name="Michelmore R."/>
        </authorList>
    </citation>
    <scope>NUCLEOTIDE SEQUENCE [LARGE SCALE GENOMIC DNA]</scope>
    <source>
        <strain evidence="1">P6</strain>
    </source>
</reference>
<name>A0ACC0W1L7_9STRA</name>
<evidence type="ECO:0000313" key="2">
    <source>
        <dbReference type="Proteomes" id="UP001163321"/>
    </source>
</evidence>
<accession>A0ACC0W1L7</accession>
<organism evidence="1 2">
    <name type="scientific">Peronosclerospora sorghi</name>
    <dbReference type="NCBI Taxonomy" id="230839"/>
    <lineage>
        <taxon>Eukaryota</taxon>
        <taxon>Sar</taxon>
        <taxon>Stramenopiles</taxon>
        <taxon>Oomycota</taxon>
        <taxon>Peronosporomycetes</taxon>
        <taxon>Peronosporales</taxon>
        <taxon>Peronosporaceae</taxon>
        <taxon>Peronosclerospora</taxon>
    </lineage>
</organism>
<gene>
    <name evidence="1" type="ORF">PsorP6_006558</name>
</gene>
<proteinExistence type="predicted"/>
<comment type="caution">
    <text evidence="1">The sequence shown here is derived from an EMBL/GenBank/DDBJ whole genome shotgun (WGS) entry which is preliminary data.</text>
</comment>
<evidence type="ECO:0000313" key="1">
    <source>
        <dbReference type="EMBL" id="KAI9912683.1"/>
    </source>
</evidence>